<dbReference type="AlphaFoldDB" id="A0A812CKR9"/>
<dbReference type="Proteomes" id="UP000597762">
    <property type="component" value="Unassembled WGS sequence"/>
</dbReference>
<gene>
    <name evidence="3" type="ORF">SPHA_39344</name>
</gene>
<evidence type="ECO:0000256" key="2">
    <source>
        <dbReference type="SAM" id="SignalP"/>
    </source>
</evidence>
<name>A0A812CKR9_ACAPH</name>
<feature type="chain" id="PRO_5032350658" evidence="2">
    <location>
        <begin position="18"/>
        <end position="160"/>
    </location>
</feature>
<keyword evidence="4" id="KW-1185">Reference proteome</keyword>
<feature type="compositionally biased region" description="Basic residues" evidence="1">
    <location>
        <begin position="66"/>
        <end position="76"/>
    </location>
</feature>
<feature type="signal peptide" evidence="2">
    <location>
        <begin position="1"/>
        <end position="17"/>
    </location>
</feature>
<dbReference type="OrthoDB" id="10019906at2759"/>
<accession>A0A812CKR9</accession>
<reference evidence="3" key="1">
    <citation type="submission" date="2021-01" db="EMBL/GenBank/DDBJ databases">
        <authorList>
            <person name="Li R."/>
            <person name="Bekaert M."/>
        </authorList>
    </citation>
    <scope>NUCLEOTIDE SEQUENCE</scope>
    <source>
        <strain evidence="3">Farmed</strain>
    </source>
</reference>
<evidence type="ECO:0000256" key="1">
    <source>
        <dbReference type="SAM" id="MobiDB-lite"/>
    </source>
</evidence>
<evidence type="ECO:0000313" key="3">
    <source>
        <dbReference type="EMBL" id="CAE1275231.1"/>
    </source>
</evidence>
<protein>
    <submittedName>
        <fullName evidence="3">Uncharacterized protein</fullName>
    </submittedName>
</protein>
<keyword evidence="2" id="KW-0732">Signal</keyword>
<evidence type="ECO:0000313" key="4">
    <source>
        <dbReference type="Proteomes" id="UP000597762"/>
    </source>
</evidence>
<sequence>MISFSFSLFLSLSFSLSLWEKRICQTSESELIQYSSIRQASLSLRQLSDNRDTPINIRSGSMSLANHKRRQRHGRVRGNAPHSAPGTLQRHSKAERDPSPPPPYNYSVRDSTWSEVPLELELAENGAIGTSDHEASKSQIRVIIGAKLQPEVLLSSSLIS</sequence>
<comment type="caution">
    <text evidence="3">The sequence shown here is derived from an EMBL/GenBank/DDBJ whole genome shotgun (WGS) entry which is preliminary data.</text>
</comment>
<feature type="region of interest" description="Disordered" evidence="1">
    <location>
        <begin position="51"/>
        <end position="108"/>
    </location>
</feature>
<organism evidence="3 4">
    <name type="scientific">Acanthosepion pharaonis</name>
    <name type="common">Pharaoh cuttlefish</name>
    <name type="synonym">Sepia pharaonis</name>
    <dbReference type="NCBI Taxonomy" id="158019"/>
    <lineage>
        <taxon>Eukaryota</taxon>
        <taxon>Metazoa</taxon>
        <taxon>Spiralia</taxon>
        <taxon>Lophotrochozoa</taxon>
        <taxon>Mollusca</taxon>
        <taxon>Cephalopoda</taxon>
        <taxon>Coleoidea</taxon>
        <taxon>Decapodiformes</taxon>
        <taxon>Sepiida</taxon>
        <taxon>Sepiina</taxon>
        <taxon>Sepiidae</taxon>
        <taxon>Acanthosepion</taxon>
    </lineage>
</organism>
<dbReference type="EMBL" id="CAHIKZ030001819">
    <property type="protein sequence ID" value="CAE1275231.1"/>
    <property type="molecule type" value="Genomic_DNA"/>
</dbReference>
<proteinExistence type="predicted"/>